<dbReference type="GO" id="GO:1904262">
    <property type="term" value="P:negative regulation of TORC1 signaling"/>
    <property type="evidence" value="ECO:0007669"/>
    <property type="project" value="TreeGrafter"/>
</dbReference>
<dbReference type="Proteomes" id="UP000807306">
    <property type="component" value="Unassembled WGS sequence"/>
</dbReference>
<gene>
    <name evidence="6" type="ORF">CPB83DRAFT_773164</name>
</gene>
<accession>A0A9P6JL21</accession>
<dbReference type="GO" id="GO:1990130">
    <property type="term" value="C:GATOR1 complex"/>
    <property type="evidence" value="ECO:0007669"/>
    <property type="project" value="TreeGrafter"/>
</dbReference>
<evidence type="ECO:0000256" key="4">
    <source>
        <dbReference type="SAM" id="SignalP"/>
    </source>
</evidence>
<dbReference type="PANTHER" id="PTHR13153">
    <property type="entry name" value="CGTHBA PROTEIN -14 GENE PROTEIN"/>
    <property type="match status" value="1"/>
</dbReference>
<feature type="domain" description="GATOR1 complex protein NPRL3 C-terminal HTH" evidence="5">
    <location>
        <begin position="694"/>
        <end position="754"/>
    </location>
</feature>
<feature type="compositionally biased region" description="Basic and acidic residues" evidence="3">
    <location>
        <begin position="659"/>
        <end position="668"/>
    </location>
</feature>
<protein>
    <recommendedName>
        <fullName evidence="2">Nitrogen permease regulator 3</fullName>
    </recommendedName>
    <alternativeName>
        <fullName evidence="2">Required for meiotic nuclear division protein 11</fullName>
    </alternativeName>
</protein>
<keyword evidence="2" id="KW-0469">Meiosis</keyword>
<feature type="compositionally biased region" description="Basic and acidic residues" evidence="3">
    <location>
        <begin position="179"/>
        <end position="195"/>
    </location>
</feature>
<comment type="similarity">
    <text evidence="1 2">Belongs to the NPR3 family.</text>
</comment>
<evidence type="ECO:0000313" key="6">
    <source>
        <dbReference type="EMBL" id="KAF9524852.1"/>
    </source>
</evidence>
<dbReference type="InterPro" id="IPR005365">
    <property type="entry name" value="Npr3"/>
</dbReference>
<feature type="region of interest" description="Disordered" evidence="3">
    <location>
        <begin position="635"/>
        <end position="689"/>
    </location>
</feature>
<dbReference type="GO" id="GO:0038202">
    <property type="term" value="P:TORC1 signaling"/>
    <property type="evidence" value="ECO:0007669"/>
    <property type="project" value="TreeGrafter"/>
</dbReference>
<dbReference type="GO" id="GO:0051321">
    <property type="term" value="P:meiotic cell cycle"/>
    <property type="evidence" value="ECO:0007669"/>
    <property type="project" value="UniProtKB-UniRule"/>
</dbReference>
<evidence type="ECO:0000313" key="7">
    <source>
        <dbReference type="Proteomes" id="UP000807306"/>
    </source>
</evidence>
<evidence type="ECO:0000256" key="2">
    <source>
        <dbReference type="RuleBase" id="RU368069"/>
    </source>
</evidence>
<dbReference type="PANTHER" id="PTHR13153:SF5">
    <property type="entry name" value="GATOR COMPLEX PROTEIN NPRL3"/>
    <property type="match status" value="1"/>
</dbReference>
<comment type="subcellular location">
    <subcellularLocation>
        <location evidence="2">Vacuole membrane</location>
        <topology evidence="2">Peripheral membrane protein</topology>
    </subcellularLocation>
</comment>
<dbReference type="OrthoDB" id="18648at2759"/>
<dbReference type="GO" id="GO:0005774">
    <property type="term" value="C:vacuolar membrane"/>
    <property type="evidence" value="ECO:0007669"/>
    <property type="project" value="UniProtKB-SubCell"/>
</dbReference>
<dbReference type="GO" id="GO:0010508">
    <property type="term" value="P:positive regulation of autophagy"/>
    <property type="evidence" value="ECO:0007669"/>
    <property type="project" value="TreeGrafter"/>
</dbReference>
<organism evidence="6 7">
    <name type="scientific">Crepidotus variabilis</name>
    <dbReference type="NCBI Taxonomy" id="179855"/>
    <lineage>
        <taxon>Eukaryota</taxon>
        <taxon>Fungi</taxon>
        <taxon>Dikarya</taxon>
        <taxon>Basidiomycota</taxon>
        <taxon>Agaricomycotina</taxon>
        <taxon>Agaricomycetes</taxon>
        <taxon>Agaricomycetidae</taxon>
        <taxon>Agaricales</taxon>
        <taxon>Agaricineae</taxon>
        <taxon>Crepidotaceae</taxon>
        <taxon>Crepidotus</taxon>
    </lineage>
</organism>
<evidence type="ECO:0000256" key="1">
    <source>
        <dbReference type="ARBA" id="ARBA00010546"/>
    </source>
</evidence>
<dbReference type="EMBL" id="MU157892">
    <property type="protein sequence ID" value="KAF9524852.1"/>
    <property type="molecule type" value="Genomic_DNA"/>
</dbReference>
<reference evidence="6" key="1">
    <citation type="submission" date="2020-11" db="EMBL/GenBank/DDBJ databases">
        <authorList>
            <consortium name="DOE Joint Genome Institute"/>
            <person name="Ahrendt S."/>
            <person name="Riley R."/>
            <person name="Andreopoulos W."/>
            <person name="Labutti K."/>
            <person name="Pangilinan J."/>
            <person name="Ruiz-Duenas F.J."/>
            <person name="Barrasa J.M."/>
            <person name="Sanchez-Garcia M."/>
            <person name="Camarero S."/>
            <person name="Miyauchi S."/>
            <person name="Serrano A."/>
            <person name="Linde D."/>
            <person name="Babiker R."/>
            <person name="Drula E."/>
            <person name="Ayuso-Fernandez I."/>
            <person name="Pacheco R."/>
            <person name="Padilla G."/>
            <person name="Ferreira P."/>
            <person name="Barriuso J."/>
            <person name="Kellner H."/>
            <person name="Castanera R."/>
            <person name="Alfaro M."/>
            <person name="Ramirez L."/>
            <person name="Pisabarro A.G."/>
            <person name="Kuo A."/>
            <person name="Tritt A."/>
            <person name="Lipzen A."/>
            <person name="He G."/>
            <person name="Yan M."/>
            <person name="Ng V."/>
            <person name="Cullen D."/>
            <person name="Martin F."/>
            <person name="Rosso M.-N."/>
            <person name="Henrissat B."/>
            <person name="Hibbett D."/>
            <person name="Martinez A.T."/>
            <person name="Grigoriev I.V."/>
        </authorList>
    </citation>
    <scope>NUCLEOTIDE SEQUENCE</scope>
    <source>
        <strain evidence="6">CBS 506.95</strain>
    </source>
</reference>
<feature type="signal peptide" evidence="4">
    <location>
        <begin position="1"/>
        <end position="15"/>
    </location>
</feature>
<dbReference type="GO" id="GO:0034198">
    <property type="term" value="P:cellular response to amino acid starvation"/>
    <property type="evidence" value="ECO:0007669"/>
    <property type="project" value="TreeGrafter"/>
</dbReference>
<comment type="caution">
    <text evidence="6">The sequence shown here is derived from an EMBL/GenBank/DDBJ whole genome shotgun (WGS) entry which is preliminary data.</text>
</comment>
<feature type="region of interest" description="Disordered" evidence="3">
    <location>
        <begin position="179"/>
        <end position="202"/>
    </location>
</feature>
<feature type="compositionally biased region" description="Polar residues" evidence="3">
    <location>
        <begin position="40"/>
        <end position="49"/>
    </location>
</feature>
<feature type="chain" id="PRO_5040282503" description="Nitrogen permease regulator 3" evidence="4">
    <location>
        <begin position="16"/>
        <end position="761"/>
    </location>
</feature>
<evidence type="ECO:0000256" key="3">
    <source>
        <dbReference type="SAM" id="MobiDB-lite"/>
    </source>
</evidence>
<dbReference type="Pfam" id="PF24064">
    <property type="entry name" value="HTH_NPRL3"/>
    <property type="match status" value="1"/>
</dbReference>
<keyword evidence="7" id="KW-1185">Reference proteome</keyword>
<comment type="function">
    <text evidence="2">Mediates inactivation of the TORC1 complex in response to amino acid starvation. Required for meiotic nuclear division.</text>
</comment>
<dbReference type="InterPro" id="IPR056603">
    <property type="entry name" value="HTH_NPRL3"/>
</dbReference>
<keyword evidence="2 4" id="KW-0732">Signal</keyword>
<feature type="region of interest" description="Disordered" evidence="3">
    <location>
        <begin position="78"/>
        <end position="112"/>
    </location>
</feature>
<feature type="compositionally biased region" description="Low complexity" evidence="3">
    <location>
        <begin position="98"/>
        <end position="112"/>
    </location>
</feature>
<feature type="region of interest" description="Disordered" evidence="3">
    <location>
        <begin position="24"/>
        <end position="60"/>
    </location>
</feature>
<dbReference type="Pfam" id="PF03666">
    <property type="entry name" value="NPR3"/>
    <property type="match status" value="1"/>
</dbReference>
<evidence type="ECO:0000259" key="5">
    <source>
        <dbReference type="Pfam" id="PF24064"/>
    </source>
</evidence>
<name>A0A9P6JL21_9AGAR</name>
<proteinExistence type="inferred from homology"/>
<dbReference type="AlphaFoldDB" id="A0A9P6JL21"/>
<sequence length="761" mass="85871">MAETLLAILLVTTSAEESNIVFRWPTVPTPSPRLTRPRPNETSSISQFDNPWRASHFSDDSELPRGLASLKLKDDSELDYTWPRPNPQHGRTPSFGNSSQPSLSSVNSPTSPQGYGYDDSCIAQDEYEQIMGFSAKFLAQHLCPHRSMCHQKFELVVDDLAFIGHPVCDEPDGKWNFRPEKIKSGSRGRESRELEGSFSPHSVVASPIAEKPLQETLTTPENEWLQTFHLVLVLDLPDPSSAASGNLAKYFNILYEEIVFTLTAVLYQEQVLSNFVEKECNTINSLKDDFIKKGLPLSQFAAQACEISSIAPAIKSLYEAIKSSSVAYITINRLPLELQLPPYLDALLHNHTEQEAGDFIDPFDDDVTFDWGQDMNLGWRLPTVAPWKTLLLLDVDNEVDPHSTLKGPYDTPEEQNLAEGLLRFLETASVTSSLNEMAILLDWDLEVQVYPIVKWLVLHRRAKVVDVVHPGLRTVFSITGKLSTPLSELSNEFKDTFSHPSITPLPRILSSLSLSLSKPTNNHFFASVVKSKELIPMYHEVVLWMLKRDLLLTLHLRIRIVATSELKLRVKSTRDKKLARKAKKSGARAPLDYDLELDEQDLASDGVLPALSPSYFLPSMKMKSRSFSKRFRRVSSKDSGGSEISELNFNEDDLASGRTKGDDLARAEDDGDSEWDTAEDHRGASIIYDPGKATPMQRKWLAAMSEGKHPDVARRFALINQYFDGKRSDDEILYRAEISRKQLREVLHHYEEYLQTFLHPS</sequence>